<organism evidence="1 2">
    <name type="scientific">Calycina marina</name>
    <dbReference type="NCBI Taxonomy" id="1763456"/>
    <lineage>
        <taxon>Eukaryota</taxon>
        <taxon>Fungi</taxon>
        <taxon>Dikarya</taxon>
        <taxon>Ascomycota</taxon>
        <taxon>Pezizomycotina</taxon>
        <taxon>Leotiomycetes</taxon>
        <taxon>Helotiales</taxon>
        <taxon>Pezizellaceae</taxon>
        <taxon>Calycina</taxon>
    </lineage>
</organism>
<dbReference type="EMBL" id="MU253746">
    <property type="protein sequence ID" value="KAG9248565.1"/>
    <property type="molecule type" value="Genomic_DNA"/>
</dbReference>
<reference evidence="1" key="1">
    <citation type="journal article" date="2021" name="IMA Fungus">
        <title>Genomic characterization of three marine fungi, including Emericellopsis atlantica sp. nov. with signatures of a generalist lifestyle and marine biomass degradation.</title>
        <authorList>
            <person name="Hagestad O.C."/>
            <person name="Hou L."/>
            <person name="Andersen J.H."/>
            <person name="Hansen E.H."/>
            <person name="Altermark B."/>
            <person name="Li C."/>
            <person name="Kuhnert E."/>
            <person name="Cox R.J."/>
            <person name="Crous P.W."/>
            <person name="Spatafora J.W."/>
            <person name="Lail K."/>
            <person name="Amirebrahimi M."/>
            <person name="Lipzen A."/>
            <person name="Pangilinan J."/>
            <person name="Andreopoulos W."/>
            <person name="Hayes R.D."/>
            <person name="Ng V."/>
            <person name="Grigoriev I.V."/>
            <person name="Jackson S.A."/>
            <person name="Sutton T.D.S."/>
            <person name="Dobson A.D.W."/>
            <person name="Rama T."/>
        </authorList>
    </citation>
    <scope>NUCLEOTIDE SEQUENCE</scope>
    <source>
        <strain evidence="1">TRa3180A</strain>
    </source>
</reference>
<dbReference type="Proteomes" id="UP000887226">
    <property type="component" value="Unassembled WGS sequence"/>
</dbReference>
<dbReference type="AlphaFoldDB" id="A0A9P8CJ64"/>
<evidence type="ECO:0000313" key="1">
    <source>
        <dbReference type="EMBL" id="KAG9248565.1"/>
    </source>
</evidence>
<name>A0A9P8CJ64_9HELO</name>
<keyword evidence="2" id="KW-1185">Reference proteome</keyword>
<sequence>MHLIELQSYSGQVRVSTLVPVSKPVFQIVVLPSIWLSHGEEVGVKVEDTLGSDTSRCRLCTLYSRQHSEHSGLRGLLSGWLVWTVDLKSSGFEYPMRVVYLVDDFMIGDMDVKEEVRPRVLCELNAISCPISSSQMSRDQKSGHTARKLAQHTAYSSESRVDVMSASIRLVHYRSLVSPVLWYIQSKYQLRLRQFHLIPFHLNVLLYIHEKTYPNTNRVWVRYRSLYPPLILRKSHTPYNVAIRKI</sequence>
<proteinExistence type="predicted"/>
<gene>
    <name evidence="1" type="ORF">BJ878DRAFT_3669</name>
</gene>
<accession>A0A9P8CJ64</accession>
<protein>
    <submittedName>
        <fullName evidence="1">Uncharacterized protein</fullName>
    </submittedName>
</protein>
<comment type="caution">
    <text evidence="1">The sequence shown here is derived from an EMBL/GenBank/DDBJ whole genome shotgun (WGS) entry which is preliminary data.</text>
</comment>
<evidence type="ECO:0000313" key="2">
    <source>
        <dbReference type="Proteomes" id="UP000887226"/>
    </source>
</evidence>